<dbReference type="InterPro" id="IPR004509">
    <property type="entry name" value="Competence_ComEA_HhH"/>
</dbReference>
<dbReference type="EMBL" id="LT629701">
    <property type="protein sequence ID" value="SDN53099.1"/>
    <property type="molecule type" value="Genomic_DNA"/>
</dbReference>
<sequence>MTNPHLDHPAGTARIRQELLAKKRLAALSGPTPEDPDPPPGPVEIHIGPAARIPVLDRLVPEWLRRARLNPGRSGALALVAVAALVALVTVLLWPGGVAAEPAPVVSAPAAPQQKPAQLVVSVVGRVGKPGLVSLPEGARIADAVQAAGGLLPDADPVTVNLARKVGDGEQIVVGLPAPAADPGQGEGAKVSLNSATVQQLDGLPGVGQVTAQRIVQWRTKHGRFSSVDQLREVDGIGSSRLAKLRELVTL</sequence>
<dbReference type="GO" id="GO:0015627">
    <property type="term" value="C:type II protein secretion system complex"/>
    <property type="evidence" value="ECO:0007669"/>
    <property type="project" value="TreeGrafter"/>
</dbReference>
<organism evidence="3 4">
    <name type="scientific">Allokutzneria albata</name>
    <name type="common">Kibdelosporangium albatum</name>
    <dbReference type="NCBI Taxonomy" id="211114"/>
    <lineage>
        <taxon>Bacteria</taxon>
        <taxon>Bacillati</taxon>
        <taxon>Actinomycetota</taxon>
        <taxon>Actinomycetes</taxon>
        <taxon>Pseudonocardiales</taxon>
        <taxon>Pseudonocardiaceae</taxon>
        <taxon>Allokutzneria</taxon>
    </lineage>
</organism>
<evidence type="ECO:0000259" key="2">
    <source>
        <dbReference type="SMART" id="SM00278"/>
    </source>
</evidence>
<dbReference type="SMART" id="SM00278">
    <property type="entry name" value="HhH1"/>
    <property type="match status" value="2"/>
</dbReference>
<evidence type="ECO:0000313" key="3">
    <source>
        <dbReference type="EMBL" id="SDN53099.1"/>
    </source>
</evidence>
<keyword evidence="1" id="KW-1133">Transmembrane helix</keyword>
<dbReference type="InterPro" id="IPR003583">
    <property type="entry name" value="Hlx-hairpin-Hlx_DNA-bd_motif"/>
</dbReference>
<protein>
    <submittedName>
        <fullName evidence="3">Competence protein ComEA</fullName>
    </submittedName>
</protein>
<keyword evidence="1" id="KW-0472">Membrane</keyword>
<dbReference type="GO" id="GO:0006281">
    <property type="term" value="P:DNA repair"/>
    <property type="evidence" value="ECO:0007669"/>
    <property type="project" value="InterPro"/>
</dbReference>
<dbReference type="PANTHER" id="PTHR21180:SF32">
    <property type="entry name" value="ENDONUCLEASE_EXONUCLEASE_PHOSPHATASE FAMILY DOMAIN-CONTAINING PROTEIN 1"/>
    <property type="match status" value="1"/>
</dbReference>
<dbReference type="RefSeq" id="WP_231950524.1">
    <property type="nucleotide sequence ID" value="NZ_JOEF01000001.1"/>
</dbReference>
<dbReference type="InterPro" id="IPR019554">
    <property type="entry name" value="Soluble_ligand-bd"/>
</dbReference>
<feature type="transmembrane region" description="Helical" evidence="1">
    <location>
        <begin position="75"/>
        <end position="94"/>
    </location>
</feature>
<dbReference type="Pfam" id="PF12836">
    <property type="entry name" value="HHH_3"/>
    <property type="match status" value="1"/>
</dbReference>
<feature type="domain" description="Helix-hairpin-helix DNA-binding motif class 1" evidence="2">
    <location>
        <begin position="199"/>
        <end position="218"/>
    </location>
</feature>
<dbReference type="eggNOG" id="COG1555">
    <property type="taxonomic scope" value="Bacteria"/>
</dbReference>
<dbReference type="InterPro" id="IPR051675">
    <property type="entry name" value="Endo/Exo/Phosphatase_dom_1"/>
</dbReference>
<dbReference type="Gene3D" id="3.10.560.10">
    <property type="entry name" value="Outer membrane lipoprotein wza domain like"/>
    <property type="match status" value="1"/>
</dbReference>
<dbReference type="SUPFAM" id="SSF47781">
    <property type="entry name" value="RuvA domain 2-like"/>
    <property type="match status" value="1"/>
</dbReference>
<dbReference type="GO" id="GO:0015628">
    <property type="term" value="P:protein secretion by the type II secretion system"/>
    <property type="evidence" value="ECO:0007669"/>
    <property type="project" value="TreeGrafter"/>
</dbReference>
<name>A0A1H0C5H5_ALLAB</name>
<evidence type="ECO:0000256" key="1">
    <source>
        <dbReference type="SAM" id="Phobius"/>
    </source>
</evidence>
<dbReference type="Gene3D" id="1.10.150.310">
    <property type="entry name" value="Tex RuvX-like domain-like"/>
    <property type="match status" value="1"/>
</dbReference>
<feature type="domain" description="Helix-hairpin-helix DNA-binding motif class 1" evidence="2">
    <location>
        <begin position="229"/>
        <end position="248"/>
    </location>
</feature>
<dbReference type="NCBIfam" id="TIGR00426">
    <property type="entry name" value="competence protein ComEA helix-hairpin-helix repeat region"/>
    <property type="match status" value="1"/>
</dbReference>
<reference evidence="3 4" key="1">
    <citation type="submission" date="2016-10" db="EMBL/GenBank/DDBJ databases">
        <authorList>
            <person name="de Groot N.N."/>
        </authorList>
    </citation>
    <scope>NUCLEOTIDE SEQUENCE [LARGE SCALE GENOMIC DNA]</scope>
    <source>
        <strain evidence="3 4">DSM 44149</strain>
    </source>
</reference>
<dbReference type="PANTHER" id="PTHR21180">
    <property type="entry name" value="ENDONUCLEASE/EXONUCLEASE/PHOSPHATASE FAMILY DOMAIN-CONTAINING PROTEIN 1"/>
    <property type="match status" value="1"/>
</dbReference>
<keyword evidence="4" id="KW-1185">Reference proteome</keyword>
<dbReference type="STRING" id="211114.SAMN04489726_7034"/>
<dbReference type="Pfam" id="PF10531">
    <property type="entry name" value="SLBB"/>
    <property type="match status" value="1"/>
</dbReference>
<dbReference type="GO" id="GO:0003677">
    <property type="term" value="F:DNA binding"/>
    <property type="evidence" value="ECO:0007669"/>
    <property type="project" value="InterPro"/>
</dbReference>
<dbReference type="InterPro" id="IPR010994">
    <property type="entry name" value="RuvA_2-like"/>
</dbReference>
<keyword evidence="1" id="KW-0812">Transmembrane</keyword>
<dbReference type="AlphaFoldDB" id="A0A1H0C5H5"/>
<proteinExistence type="predicted"/>
<evidence type="ECO:0000313" key="4">
    <source>
        <dbReference type="Proteomes" id="UP000183376"/>
    </source>
</evidence>
<gene>
    <name evidence="3" type="ORF">SAMN04489726_7034</name>
</gene>
<accession>A0A1H0C5H5</accession>
<dbReference type="Proteomes" id="UP000183376">
    <property type="component" value="Chromosome I"/>
</dbReference>